<dbReference type="Proteomes" id="UP000627781">
    <property type="component" value="Unassembled WGS sequence"/>
</dbReference>
<feature type="signal peptide" evidence="1">
    <location>
        <begin position="1"/>
        <end position="22"/>
    </location>
</feature>
<reference evidence="2 3" key="1">
    <citation type="submission" date="2020-08" db="EMBL/GenBank/DDBJ databases">
        <title>A Genomic Blueprint of the Chicken Gut Microbiome.</title>
        <authorList>
            <person name="Gilroy R."/>
            <person name="Ravi A."/>
            <person name="Getino M."/>
            <person name="Pursley I."/>
            <person name="Horton D.L."/>
            <person name="Alikhan N.-F."/>
            <person name="Baker D."/>
            <person name="Gharbi K."/>
            <person name="Hall N."/>
            <person name="Watson M."/>
            <person name="Adriaenssens E.M."/>
            <person name="Foster-Nyarko E."/>
            <person name="Jarju S."/>
            <person name="Secka A."/>
            <person name="Antonio M."/>
            <person name="Oren A."/>
            <person name="Chaudhuri R."/>
            <person name="La Ragione R.M."/>
            <person name="Hildebrand F."/>
            <person name="Pallen M.J."/>
        </authorList>
    </citation>
    <scope>NUCLEOTIDE SEQUENCE [LARGE SCALE GENOMIC DNA]</scope>
    <source>
        <strain evidence="2 3">Sa3CVN1</strain>
    </source>
</reference>
<evidence type="ECO:0000313" key="3">
    <source>
        <dbReference type="Proteomes" id="UP000627781"/>
    </source>
</evidence>
<keyword evidence="3" id="KW-1185">Reference proteome</keyword>
<sequence>MKKISKIVATTVVGLLAFSGLANVKAADWNAYTNYDIRVPQFNYATTEAVHKTTNSTEMKNFVNSFGWSGSTIYTWVYKNSELSARTDVTGTGSYSMRIAQNLANQYRGGYIRLKLKTSPTTMHACDVSGEFHTDM</sequence>
<feature type="chain" id="PRO_5046855778" evidence="1">
    <location>
        <begin position="23"/>
        <end position="136"/>
    </location>
</feature>
<comment type="caution">
    <text evidence="2">The sequence shown here is derived from an EMBL/GenBank/DDBJ whole genome shotgun (WGS) entry which is preliminary data.</text>
</comment>
<name>A0ABR8PP81_9CLOT</name>
<accession>A0ABR8PP81</accession>
<dbReference type="EMBL" id="JACSRA010000002">
    <property type="protein sequence ID" value="MBD7909977.1"/>
    <property type="molecule type" value="Genomic_DNA"/>
</dbReference>
<organism evidence="2 3">
    <name type="scientific">Clostridium cibarium</name>
    <dbReference type="NCBI Taxonomy" id="2762247"/>
    <lineage>
        <taxon>Bacteria</taxon>
        <taxon>Bacillati</taxon>
        <taxon>Bacillota</taxon>
        <taxon>Clostridia</taxon>
        <taxon>Eubacteriales</taxon>
        <taxon>Clostridiaceae</taxon>
        <taxon>Clostridium</taxon>
    </lineage>
</organism>
<dbReference type="RefSeq" id="WP_191767509.1">
    <property type="nucleotide sequence ID" value="NZ_JACSRA010000002.1"/>
</dbReference>
<evidence type="ECO:0000256" key="1">
    <source>
        <dbReference type="SAM" id="SignalP"/>
    </source>
</evidence>
<evidence type="ECO:0000313" key="2">
    <source>
        <dbReference type="EMBL" id="MBD7909977.1"/>
    </source>
</evidence>
<protein>
    <submittedName>
        <fullName evidence="2">Uncharacterized protein</fullName>
    </submittedName>
</protein>
<proteinExistence type="predicted"/>
<gene>
    <name evidence="2" type="ORF">H9661_01295</name>
</gene>
<keyword evidence="1" id="KW-0732">Signal</keyword>